<dbReference type="AlphaFoldDB" id="A0A5Q4BC64"/>
<evidence type="ECO:0000256" key="5">
    <source>
        <dbReference type="SAM" id="Phobius"/>
    </source>
</evidence>
<sequence length="68" mass="6776">MVTGCGFAVHIITFLTLDKIGRRRSLSWGAVGLAACIMATGAAATLPQGGSSGRYPAAVANASAALLI</sequence>
<dbReference type="Pfam" id="PF00083">
    <property type="entry name" value="Sugar_tr"/>
    <property type="match status" value="1"/>
</dbReference>
<evidence type="ECO:0000256" key="2">
    <source>
        <dbReference type="ARBA" id="ARBA00022692"/>
    </source>
</evidence>
<evidence type="ECO:0000256" key="3">
    <source>
        <dbReference type="ARBA" id="ARBA00022989"/>
    </source>
</evidence>
<keyword evidence="2 5" id="KW-0812">Transmembrane</keyword>
<reference evidence="6 7" key="1">
    <citation type="journal article" date="2019" name="Sci. Rep.">
        <title>Colletotrichum shisoi sp. nov., an anthracnose pathogen of Perilla frutescens in Japan: molecular phylogenetic, morphological and genomic evidence.</title>
        <authorList>
            <person name="Gan P."/>
            <person name="Tsushima A."/>
            <person name="Hiroyama R."/>
            <person name="Narusaka M."/>
            <person name="Takano Y."/>
            <person name="Narusaka Y."/>
            <person name="Kawaradani M."/>
            <person name="Damm U."/>
            <person name="Shirasu K."/>
        </authorList>
    </citation>
    <scope>NUCLEOTIDE SEQUENCE [LARGE SCALE GENOMIC DNA]</scope>
    <source>
        <strain evidence="6 7">PG-2018a</strain>
    </source>
</reference>
<evidence type="ECO:0000256" key="1">
    <source>
        <dbReference type="ARBA" id="ARBA00004141"/>
    </source>
</evidence>
<feature type="transmembrane region" description="Helical" evidence="5">
    <location>
        <begin position="26"/>
        <end position="46"/>
    </location>
</feature>
<evidence type="ECO:0000313" key="6">
    <source>
        <dbReference type="EMBL" id="TQN64502.1"/>
    </source>
</evidence>
<evidence type="ECO:0000256" key="4">
    <source>
        <dbReference type="ARBA" id="ARBA00023136"/>
    </source>
</evidence>
<comment type="caution">
    <text evidence="6">The sequence shown here is derived from an EMBL/GenBank/DDBJ whole genome shotgun (WGS) entry which is preliminary data.</text>
</comment>
<accession>A0A5Q4BC64</accession>
<dbReference type="Proteomes" id="UP000326340">
    <property type="component" value="Unassembled WGS sequence"/>
</dbReference>
<dbReference type="GO" id="GO:0016020">
    <property type="term" value="C:membrane"/>
    <property type="evidence" value="ECO:0007669"/>
    <property type="project" value="UniProtKB-SubCell"/>
</dbReference>
<dbReference type="Gene3D" id="1.20.1250.20">
    <property type="entry name" value="MFS general substrate transporter like domains"/>
    <property type="match status" value="1"/>
</dbReference>
<name>A0A5Q4BC64_9PEZI</name>
<protein>
    <submittedName>
        <fullName evidence="6">Uncharacterized protein</fullName>
    </submittedName>
</protein>
<gene>
    <name evidence="6" type="ORF">CSHISOI_11127</name>
</gene>
<evidence type="ECO:0000313" key="7">
    <source>
        <dbReference type="Proteomes" id="UP000326340"/>
    </source>
</evidence>
<proteinExistence type="predicted"/>
<feature type="non-terminal residue" evidence="6">
    <location>
        <position position="68"/>
    </location>
</feature>
<keyword evidence="4 5" id="KW-0472">Membrane</keyword>
<dbReference type="OrthoDB" id="6612291at2759"/>
<dbReference type="GO" id="GO:0022857">
    <property type="term" value="F:transmembrane transporter activity"/>
    <property type="evidence" value="ECO:0007669"/>
    <property type="project" value="InterPro"/>
</dbReference>
<dbReference type="InterPro" id="IPR036259">
    <property type="entry name" value="MFS_trans_sf"/>
</dbReference>
<comment type="subcellular location">
    <subcellularLocation>
        <location evidence="1">Membrane</location>
        <topology evidence="1">Multi-pass membrane protein</topology>
    </subcellularLocation>
</comment>
<dbReference type="InterPro" id="IPR005828">
    <property type="entry name" value="MFS_sugar_transport-like"/>
</dbReference>
<dbReference type="InterPro" id="IPR005829">
    <property type="entry name" value="Sugar_transporter_CS"/>
</dbReference>
<dbReference type="EMBL" id="PUHP01002311">
    <property type="protein sequence ID" value="TQN64502.1"/>
    <property type="molecule type" value="Genomic_DNA"/>
</dbReference>
<keyword evidence="7" id="KW-1185">Reference proteome</keyword>
<dbReference type="PROSITE" id="PS00216">
    <property type="entry name" value="SUGAR_TRANSPORT_1"/>
    <property type="match status" value="1"/>
</dbReference>
<organism evidence="6 7">
    <name type="scientific">Colletotrichum shisoi</name>
    <dbReference type="NCBI Taxonomy" id="2078593"/>
    <lineage>
        <taxon>Eukaryota</taxon>
        <taxon>Fungi</taxon>
        <taxon>Dikarya</taxon>
        <taxon>Ascomycota</taxon>
        <taxon>Pezizomycotina</taxon>
        <taxon>Sordariomycetes</taxon>
        <taxon>Hypocreomycetidae</taxon>
        <taxon>Glomerellales</taxon>
        <taxon>Glomerellaceae</taxon>
        <taxon>Colletotrichum</taxon>
        <taxon>Colletotrichum destructivum species complex</taxon>
    </lineage>
</organism>
<keyword evidence="3 5" id="KW-1133">Transmembrane helix</keyword>